<evidence type="ECO:0000313" key="2">
    <source>
        <dbReference type="EMBL" id="KEH22906.1"/>
    </source>
</evidence>
<dbReference type="EMBL" id="CM001223">
    <property type="protein sequence ID" value="KEH22906.1"/>
    <property type="molecule type" value="Genomic_DNA"/>
</dbReference>
<evidence type="ECO:0000256" key="1">
    <source>
        <dbReference type="SAM" id="MobiDB-lite"/>
    </source>
</evidence>
<dbReference type="Proteomes" id="UP000002051">
    <property type="component" value="Unassembled WGS sequence"/>
</dbReference>
<evidence type="ECO:0008006" key="5">
    <source>
        <dbReference type="Google" id="ProtNLM"/>
    </source>
</evidence>
<protein>
    <recommendedName>
        <fullName evidence="5">DUF4219 domain-containing protein</fullName>
    </recommendedName>
</protein>
<reference evidence="3" key="3">
    <citation type="submission" date="2015-04" db="UniProtKB">
        <authorList>
            <consortium name="EnsemblPlants"/>
        </authorList>
    </citation>
    <scope>IDENTIFICATION</scope>
    <source>
        <strain evidence="3">cv. Jemalong A17</strain>
    </source>
</reference>
<evidence type="ECO:0000313" key="3">
    <source>
        <dbReference type="EnsemblPlants" id="KEH22906"/>
    </source>
</evidence>
<sequence>MSFLAPTSGIQSLCFDIEEKNYDSWCKHMKVVFGYQEVWDLVQNGLTPINDRATDEEKVTYKVKKRDYKPLFLIHQCMQNNLKRLKMLNHQRKHVDSMQKAYGGAEKVREVRLLQTVRGKPHEFNSNIQLKRKRKKNKKAPQCCLEKPHPDLHQ</sequence>
<proteinExistence type="predicted"/>
<evidence type="ECO:0000313" key="4">
    <source>
        <dbReference type="Proteomes" id="UP000002051"/>
    </source>
</evidence>
<dbReference type="AlphaFoldDB" id="A0A072U0I6"/>
<reference evidence="2 4" key="2">
    <citation type="journal article" date="2014" name="BMC Genomics">
        <title>An improved genome release (version Mt4.0) for the model legume Medicago truncatula.</title>
        <authorList>
            <person name="Tang H."/>
            <person name="Krishnakumar V."/>
            <person name="Bidwell S."/>
            <person name="Rosen B."/>
            <person name="Chan A."/>
            <person name="Zhou S."/>
            <person name="Gentzbittel L."/>
            <person name="Childs K.L."/>
            <person name="Yandell M."/>
            <person name="Gundlach H."/>
            <person name="Mayer K.F."/>
            <person name="Schwartz D.C."/>
            <person name="Town C.D."/>
        </authorList>
    </citation>
    <scope>GENOME REANNOTATION</scope>
    <source>
        <strain evidence="2">A17</strain>
        <strain evidence="3 4">cv. Jemalong A17</strain>
    </source>
</reference>
<gene>
    <name evidence="2" type="ordered locus">MTR_7g062210</name>
</gene>
<reference evidence="2 4" key="1">
    <citation type="journal article" date="2011" name="Nature">
        <title>The Medicago genome provides insight into the evolution of rhizobial symbioses.</title>
        <authorList>
            <person name="Young N.D."/>
            <person name="Debelle F."/>
            <person name="Oldroyd G.E."/>
            <person name="Geurts R."/>
            <person name="Cannon S.B."/>
            <person name="Udvardi M.K."/>
            <person name="Benedito V.A."/>
            <person name="Mayer K.F."/>
            <person name="Gouzy J."/>
            <person name="Schoof H."/>
            <person name="Van de Peer Y."/>
            <person name="Proost S."/>
            <person name="Cook D.R."/>
            <person name="Meyers B.C."/>
            <person name="Spannagl M."/>
            <person name="Cheung F."/>
            <person name="De Mita S."/>
            <person name="Krishnakumar V."/>
            <person name="Gundlach H."/>
            <person name="Zhou S."/>
            <person name="Mudge J."/>
            <person name="Bharti A.K."/>
            <person name="Murray J.D."/>
            <person name="Naoumkina M.A."/>
            <person name="Rosen B."/>
            <person name="Silverstein K.A."/>
            <person name="Tang H."/>
            <person name="Rombauts S."/>
            <person name="Zhao P.X."/>
            <person name="Zhou P."/>
            <person name="Barbe V."/>
            <person name="Bardou P."/>
            <person name="Bechner M."/>
            <person name="Bellec A."/>
            <person name="Berger A."/>
            <person name="Berges H."/>
            <person name="Bidwell S."/>
            <person name="Bisseling T."/>
            <person name="Choisne N."/>
            <person name="Couloux A."/>
            <person name="Denny R."/>
            <person name="Deshpande S."/>
            <person name="Dai X."/>
            <person name="Doyle J.J."/>
            <person name="Dudez A.M."/>
            <person name="Farmer A.D."/>
            <person name="Fouteau S."/>
            <person name="Franken C."/>
            <person name="Gibelin C."/>
            <person name="Gish J."/>
            <person name="Goldstein S."/>
            <person name="Gonzalez A.J."/>
            <person name="Green P.J."/>
            <person name="Hallab A."/>
            <person name="Hartog M."/>
            <person name="Hua A."/>
            <person name="Humphray S.J."/>
            <person name="Jeong D.H."/>
            <person name="Jing Y."/>
            <person name="Jocker A."/>
            <person name="Kenton S.M."/>
            <person name="Kim D.J."/>
            <person name="Klee K."/>
            <person name="Lai H."/>
            <person name="Lang C."/>
            <person name="Lin S."/>
            <person name="Macmil S.L."/>
            <person name="Magdelenat G."/>
            <person name="Matthews L."/>
            <person name="McCorrison J."/>
            <person name="Monaghan E.L."/>
            <person name="Mun J.H."/>
            <person name="Najar F.Z."/>
            <person name="Nicholson C."/>
            <person name="Noirot C."/>
            <person name="O'Bleness M."/>
            <person name="Paule C.R."/>
            <person name="Poulain J."/>
            <person name="Prion F."/>
            <person name="Qin B."/>
            <person name="Qu C."/>
            <person name="Retzel E.F."/>
            <person name="Riddle C."/>
            <person name="Sallet E."/>
            <person name="Samain S."/>
            <person name="Samson N."/>
            <person name="Sanders I."/>
            <person name="Saurat O."/>
            <person name="Scarpelli C."/>
            <person name="Schiex T."/>
            <person name="Segurens B."/>
            <person name="Severin A.J."/>
            <person name="Sherrier D.J."/>
            <person name="Shi R."/>
            <person name="Sims S."/>
            <person name="Singer S.R."/>
            <person name="Sinharoy S."/>
            <person name="Sterck L."/>
            <person name="Viollet A."/>
            <person name="Wang B.B."/>
            <person name="Wang K."/>
            <person name="Wang M."/>
            <person name="Wang X."/>
            <person name="Warfsmann J."/>
            <person name="Weissenbach J."/>
            <person name="White D.D."/>
            <person name="White J.D."/>
            <person name="Wiley G.B."/>
            <person name="Wincker P."/>
            <person name="Xing Y."/>
            <person name="Yang L."/>
            <person name="Yao Z."/>
            <person name="Ying F."/>
            <person name="Zhai J."/>
            <person name="Zhou L."/>
            <person name="Zuber A."/>
            <person name="Denarie J."/>
            <person name="Dixon R.A."/>
            <person name="May G.D."/>
            <person name="Schwartz D.C."/>
            <person name="Rogers J."/>
            <person name="Quetier F."/>
            <person name="Town C.D."/>
            <person name="Roe B.A."/>
        </authorList>
    </citation>
    <scope>NUCLEOTIDE SEQUENCE [LARGE SCALE GENOMIC DNA]</scope>
    <source>
        <strain evidence="2">A17</strain>
        <strain evidence="3 4">cv. Jemalong A17</strain>
    </source>
</reference>
<feature type="region of interest" description="Disordered" evidence="1">
    <location>
        <begin position="130"/>
        <end position="154"/>
    </location>
</feature>
<dbReference type="HOGENOM" id="CLU_1706936_0_0_1"/>
<organism evidence="2 4">
    <name type="scientific">Medicago truncatula</name>
    <name type="common">Barrel medic</name>
    <name type="synonym">Medicago tribuloides</name>
    <dbReference type="NCBI Taxonomy" id="3880"/>
    <lineage>
        <taxon>Eukaryota</taxon>
        <taxon>Viridiplantae</taxon>
        <taxon>Streptophyta</taxon>
        <taxon>Embryophyta</taxon>
        <taxon>Tracheophyta</taxon>
        <taxon>Spermatophyta</taxon>
        <taxon>Magnoliopsida</taxon>
        <taxon>eudicotyledons</taxon>
        <taxon>Gunneridae</taxon>
        <taxon>Pentapetalae</taxon>
        <taxon>rosids</taxon>
        <taxon>fabids</taxon>
        <taxon>Fabales</taxon>
        <taxon>Fabaceae</taxon>
        <taxon>Papilionoideae</taxon>
        <taxon>50 kb inversion clade</taxon>
        <taxon>NPAAA clade</taxon>
        <taxon>Hologalegina</taxon>
        <taxon>IRL clade</taxon>
        <taxon>Trifolieae</taxon>
        <taxon>Medicago</taxon>
    </lineage>
</organism>
<name>A0A072U0I6_MEDTR</name>
<dbReference type="EnsemblPlants" id="KEH22906">
    <property type="protein sequence ID" value="KEH22906"/>
    <property type="gene ID" value="MTR_7g062210"/>
</dbReference>
<feature type="compositionally biased region" description="Basic residues" evidence="1">
    <location>
        <begin position="130"/>
        <end position="139"/>
    </location>
</feature>
<keyword evidence="4" id="KW-1185">Reference proteome</keyword>
<accession>A0A072U0I6</accession>